<evidence type="ECO:0000256" key="1">
    <source>
        <dbReference type="SAM" id="SignalP"/>
    </source>
</evidence>
<gene>
    <name evidence="2" type="ORF">IPP58_08215</name>
</gene>
<organism evidence="2 3">
    <name type="scientific">Candidatus Geothrix skivensis</name>
    <dbReference type="NCBI Taxonomy" id="2954439"/>
    <lineage>
        <taxon>Bacteria</taxon>
        <taxon>Pseudomonadati</taxon>
        <taxon>Acidobacteriota</taxon>
        <taxon>Holophagae</taxon>
        <taxon>Holophagales</taxon>
        <taxon>Holophagaceae</taxon>
        <taxon>Geothrix</taxon>
    </lineage>
</organism>
<sequence>MAVRPLPRTISALTISLTLASILGAQTVPAPTTQSKKEVRVTALAKGSFEVTLVPLAEGNRKGVWTPGRMSIDKRFHGDLEGSSQGEMLTAMTEVQGSAGYTAIERVQGTLQGRKGSFILQHFALMARGVPGEWTVQIVPDSGTEDLKGISGRMRITITGKEHGYALEYLLPAAP</sequence>
<dbReference type="InterPro" id="IPR021607">
    <property type="entry name" value="DUF3224"/>
</dbReference>
<feature type="chain" id="PRO_5039085791" evidence="1">
    <location>
        <begin position="31"/>
        <end position="175"/>
    </location>
</feature>
<protein>
    <submittedName>
        <fullName evidence="2">DUF3224 domain-containing protein</fullName>
    </submittedName>
</protein>
<feature type="signal peptide" evidence="1">
    <location>
        <begin position="1"/>
        <end position="30"/>
    </location>
</feature>
<reference evidence="2" key="1">
    <citation type="submission" date="2020-10" db="EMBL/GenBank/DDBJ databases">
        <title>Connecting structure to function with the recovery of over 1000 high-quality activated sludge metagenome-assembled genomes encoding full-length rRNA genes using long-read sequencing.</title>
        <authorList>
            <person name="Singleton C.M."/>
            <person name="Petriglieri F."/>
            <person name="Kristensen J.M."/>
            <person name="Kirkegaard R.H."/>
            <person name="Michaelsen T.Y."/>
            <person name="Andersen M.H."/>
            <person name="Karst S.M."/>
            <person name="Dueholm M.S."/>
            <person name="Nielsen P.H."/>
            <person name="Albertsen M."/>
        </authorList>
    </citation>
    <scope>NUCLEOTIDE SEQUENCE</scope>
    <source>
        <strain evidence="2">Skiv_18-Q3-R9-52_MAXAC.067</strain>
    </source>
</reference>
<proteinExistence type="predicted"/>
<accession>A0A9D7XGP4</accession>
<name>A0A9D7XGP4_9BACT</name>
<dbReference type="Proteomes" id="UP000886657">
    <property type="component" value="Unassembled WGS sequence"/>
</dbReference>
<dbReference type="SUPFAM" id="SSF159238">
    <property type="entry name" value="SO1590-like"/>
    <property type="match status" value="1"/>
</dbReference>
<dbReference type="Gene3D" id="2.40.350.10">
    <property type="entry name" value="SO1590-like"/>
    <property type="match status" value="1"/>
</dbReference>
<dbReference type="EMBL" id="JADKIO010000006">
    <property type="protein sequence ID" value="MBK9796471.1"/>
    <property type="molecule type" value="Genomic_DNA"/>
</dbReference>
<dbReference type="AlphaFoldDB" id="A0A9D7XGP4"/>
<dbReference type="InterPro" id="IPR023159">
    <property type="entry name" value="SO1590-like_sf"/>
</dbReference>
<keyword evidence="1" id="KW-0732">Signal</keyword>
<evidence type="ECO:0000313" key="3">
    <source>
        <dbReference type="Proteomes" id="UP000886657"/>
    </source>
</evidence>
<evidence type="ECO:0000313" key="2">
    <source>
        <dbReference type="EMBL" id="MBK9796471.1"/>
    </source>
</evidence>
<dbReference type="Pfam" id="PF11528">
    <property type="entry name" value="DUF3224"/>
    <property type="match status" value="1"/>
</dbReference>
<comment type="caution">
    <text evidence="2">The sequence shown here is derived from an EMBL/GenBank/DDBJ whole genome shotgun (WGS) entry which is preliminary data.</text>
</comment>